<dbReference type="SUPFAM" id="SSF161098">
    <property type="entry name" value="MetI-like"/>
    <property type="match status" value="1"/>
</dbReference>
<accession>A0A1H4BCI3</accession>
<dbReference type="Pfam" id="PF00528">
    <property type="entry name" value="BPD_transp_1"/>
    <property type="match status" value="1"/>
</dbReference>
<evidence type="ECO:0000256" key="3">
    <source>
        <dbReference type="ARBA" id="ARBA00022448"/>
    </source>
</evidence>
<dbReference type="InterPro" id="IPR010065">
    <property type="entry name" value="AA_ABC_transptr_permease_3TM"/>
</dbReference>
<evidence type="ECO:0000313" key="11">
    <source>
        <dbReference type="EMBL" id="SEA45850.1"/>
    </source>
</evidence>
<keyword evidence="5 9" id="KW-0812">Transmembrane</keyword>
<dbReference type="InterPro" id="IPR043429">
    <property type="entry name" value="ArtM/GltK/GlnP/TcyL/YhdX-like"/>
</dbReference>
<dbReference type="EMBL" id="FNQV01000009">
    <property type="protein sequence ID" value="SEA45850.1"/>
    <property type="molecule type" value="Genomic_DNA"/>
</dbReference>
<evidence type="ECO:0000256" key="6">
    <source>
        <dbReference type="ARBA" id="ARBA00022970"/>
    </source>
</evidence>
<feature type="transmembrane region" description="Helical" evidence="9">
    <location>
        <begin position="12"/>
        <end position="38"/>
    </location>
</feature>
<feature type="transmembrane region" description="Helical" evidence="9">
    <location>
        <begin position="59"/>
        <end position="77"/>
    </location>
</feature>
<evidence type="ECO:0000256" key="2">
    <source>
        <dbReference type="ARBA" id="ARBA00010072"/>
    </source>
</evidence>
<evidence type="ECO:0000259" key="10">
    <source>
        <dbReference type="PROSITE" id="PS50928"/>
    </source>
</evidence>
<gene>
    <name evidence="11" type="ORF">SAMN02910418_01653</name>
</gene>
<dbReference type="PANTHER" id="PTHR30614:SF37">
    <property type="entry name" value="AMINO-ACID ABC TRANSPORTER PERMEASE PROTEIN YHDX-RELATED"/>
    <property type="match status" value="1"/>
</dbReference>
<evidence type="ECO:0000313" key="12">
    <source>
        <dbReference type="Proteomes" id="UP000199288"/>
    </source>
</evidence>
<dbReference type="PROSITE" id="PS50928">
    <property type="entry name" value="ABC_TM1"/>
    <property type="match status" value="1"/>
</dbReference>
<keyword evidence="3 9" id="KW-0813">Transport</keyword>
<reference evidence="12" key="1">
    <citation type="submission" date="2016-10" db="EMBL/GenBank/DDBJ databases">
        <authorList>
            <person name="Varghese N."/>
            <person name="Submissions S."/>
        </authorList>
    </citation>
    <scope>NUCLEOTIDE SEQUENCE [LARGE SCALE GENOMIC DNA]</scope>
    <source>
        <strain evidence="12">KPR-1</strain>
    </source>
</reference>
<keyword evidence="4" id="KW-1003">Cell membrane</keyword>
<dbReference type="AlphaFoldDB" id="A0A1H4BCI3"/>
<dbReference type="InterPro" id="IPR000515">
    <property type="entry name" value="MetI-like"/>
</dbReference>
<dbReference type="PANTHER" id="PTHR30614">
    <property type="entry name" value="MEMBRANE COMPONENT OF AMINO ACID ABC TRANSPORTER"/>
    <property type="match status" value="1"/>
</dbReference>
<evidence type="ECO:0000256" key="4">
    <source>
        <dbReference type="ARBA" id="ARBA00022475"/>
    </source>
</evidence>
<feature type="transmembrane region" description="Helical" evidence="9">
    <location>
        <begin position="189"/>
        <end position="213"/>
    </location>
</feature>
<evidence type="ECO:0000256" key="1">
    <source>
        <dbReference type="ARBA" id="ARBA00004651"/>
    </source>
</evidence>
<dbReference type="RefSeq" id="WP_092564790.1">
    <property type="nucleotide sequence ID" value="NZ_FNQV01000009.1"/>
</dbReference>
<organism evidence="11 12">
    <name type="scientific">Bowdeniella nasicola</name>
    <dbReference type="NCBI Taxonomy" id="208480"/>
    <lineage>
        <taxon>Bacteria</taxon>
        <taxon>Bacillati</taxon>
        <taxon>Actinomycetota</taxon>
        <taxon>Actinomycetes</taxon>
        <taxon>Actinomycetales</taxon>
        <taxon>Actinomycetaceae</taxon>
        <taxon>Bowdeniella</taxon>
    </lineage>
</organism>
<keyword evidence="12" id="KW-1185">Reference proteome</keyword>
<sequence>MGELLANYDVVGAFWVNIQLTFFSAIGALILGTILAVMRISPSAALRAAGTAYVNLVRNTPLTLIILSCWLVLWGQLGVNVSSDLQRNNFWMAVIGLAVYTAAFVCESLRSGFNTVPVGQAEAARSIGLGFTQTVNLVILPQAFRGAIAPLGNTLIALTKNSTVAAAASVLQASTVMQQMIEFDSNQGLAIFMVIALGFVAIVFPMGLLFTWLSKRLAVAR</sequence>
<evidence type="ECO:0000256" key="7">
    <source>
        <dbReference type="ARBA" id="ARBA00022989"/>
    </source>
</evidence>
<name>A0A1H4BCI3_9ACTO</name>
<proteinExistence type="inferred from homology"/>
<comment type="subcellular location">
    <subcellularLocation>
        <location evidence="1 9">Cell membrane</location>
        <topology evidence="1 9">Multi-pass membrane protein</topology>
    </subcellularLocation>
</comment>
<comment type="similarity">
    <text evidence="2">Belongs to the binding-protein-dependent transport system permease family. HisMQ subfamily.</text>
</comment>
<dbReference type="GO" id="GO:0006865">
    <property type="term" value="P:amino acid transport"/>
    <property type="evidence" value="ECO:0007669"/>
    <property type="project" value="UniProtKB-KW"/>
</dbReference>
<evidence type="ECO:0000256" key="8">
    <source>
        <dbReference type="ARBA" id="ARBA00023136"/>
    </source>
</evidence>
<dbReference type="GO" id="GO:0022857">
    <property type="term" value="F:transmembrane transporter activity"/>
    <property type="evidence" value="ECO:0007669"/>
    <property type="project" value="InterPro"/>
</dbReference>
<protein>
    <submittedName>
        <fullName evidence="11">Glutamate transport system permease protein</fullName>
    </submittedName>
</protein>
<dbReference type="OrthoDB" id="3181282at2"/>
<keyword evidence="7 9" id="KW-1133">Transmembrane helix</keyword>
<feature type="transmembrane region" description="Helical" evidence="9">
    <location>
        <begin position="89"/>
        <end position="106"/>
    </location>
</feature>
<feature type="domain" description="ABC transmembrane type-1" evidence="10">
    <location>
        <begin position="14"/>
        <end position="210"/>
    </location>
</feature>
<dbReference type="Proteomes" id="UP000199288">
    <property type="component" value="Unassembled WGS sequence"/>
</dbReference>
<keyword evidence="8 9" id="KW-0472">Membrane</keyword>
<dbReference type="CDD" id="cd06261">
    <property type="entry name" value="TM_PBP2"/>
    <property type="match status" value="1"/>
</dbReference>
<dbReference type="InterPro" id="IPR035906">
    <property type="entry name" value="MetI-like_sf"/>
</dbReference>
<evidence type="ECO:0000256" key="9">
    <source>
        <dbReference type="RuleBase" id="RU363032"/>
    </source>
</evidence>
<evidence type="ECO:0000256" key="5">
    <source>
        <dbReference type="ARBA" id="ARBA00022692"/>
    </source>
</evidence>
<keyword evidence="6" id="KW-0029">Amino-acid transport</keyword>
<dbReference type="NCBIfam" id="TIGR01726">
    <property type="entry name" value="HEQRo_perm_3TM"/>
    <property type="match status" value="1"/>
</dbReference>
<dbReference type="GO" id="GO:0043190">
    <property type="term" value="C:ATP-binding cassette (ABC) transporter complex"/>
    <property type="evidence" value="ECO:0007669"/>
    <property type="project" value="InterPro"/>
</dbReference>
<dbReference type="Gene3D" id="1.10.3720.10">
    <property type="entry name" value="MetI-like"/>
    <property type="match status" value="1"/>
</dbReference>